<feature type="domain" description="Thioesterase" evidence="2">
    <location>
        <begin position="36"/>
        <end position="109"/>
    </location>
</feature>
<proteinExistence type="predicted"/>
<dbReference type="PANTHER" id="PTHR42856">
    <property type="entry name" value="ACYL-COENZYME A THIOESTERASE PAAI"/>
    <property type="match status" value="1"/>
</dbReference>
<dbReference type="NCBIfam" id="TIGR00369">
    <property type="entry name" value="unchar_dom_1"/>
    <property type="match status" value="1"/>
</dbReference>
<dbReference type="Gene3D" id="3.10.129.10">
    <property type="entry name" value="Hotdog Thioesterase"/>
    <property type="match status" value="1"/>
</dbReference>
<dbReference type="AlphaFoldDB" id="A0A0X8GZH0"/>
<evidence type="ECO:0000259" key="2">
    <source>
        <dbReference type="Pfam" id="PF03061"/>
    </source>
</evidence>
<evidence type="ECO:0000313" key="4">
    <source>
        <dbReference type="Proteomes" id="UP000063781"/>
    </source>
</evidence>
<dbReference type="KEGG" id="erl:AOC36_04550"/>
<dbReference type="InterPro" id="IPR006683">
    <property type="entry name" value="Thioestr_dom"/>
</dbReference>
<dbReference type="InterPro" id="IPR052723">
    <property type="entry name" value="Acyl-CoA_thioesterase_PaaI"/>
</dbReference>
<dbReference type="OrthoDB" id="328435at2"/>
<organism evidence="3 4">
    <name type="scientific">Erysipelothrix larvae</name>
    <dbReference type="NCBI Taxonomy" id="1514105"/>
    <lineage>
        <taxon>Bacteria</taxon>
        <taxon>Bacillati</taxon>
        <taxon>Bacillota</taxon>
        <taxon>Erysipelotrichia</taxon>
        <taxon>Erysipelotrichales</taxon>
        <taxon>Erysipelotrichaceae</taxon>
        <taxon>Erysipelothrix</taxon>
    </lineage>
</organism>
<dbReference type="EMBL" id="CP013213">
    <property type="protein sequence ID" value="AMC93266.1"/>
    <property type="molecule type" value="Genomic_DNA"/>
</dbReference>
<keyword evidence="1" id="KW-0378">Hydrolase</keyword>
<reference evidence="3 4" key="1">
    <citation type="submission" date="2015-10" db="EMBL/GenBank/DDBJ databases">
        <title>Erysipelothrix larvae sp. LV19 isolated from the larval gut of the rhinoceros beetle, Trypoxylus dichotomus.</title>
        <authorList>
            <person name="Lim S."/>
            <person name="Kim B.-C."/>
        </authorList>
    </citation>
    <scope>NUCLEOTIDE SEQUENCE [LARGE SCALE GENOMIC DNA]</scope>
    <source>
        <strain evidence="3 4">LV19</strain>
    </source>
</reference>
<evidence type="ECO:0000313" key="3">
    <source>
        <dbReference type="EMBL" id="AMC93266.1"/>
    </source>
</evidence>
<dbReference type="Pfam" id="PF03061">
    <property type="entry name" value="4HBT"/>
    <property type="match status" value="1"/>
</dbReference>
<dbReference type="SUPFAM" id="SSF54637">
    <property type="entry name" value="Thioesterase/thiol ester dehydrase-isomerase"/>
    <property type="match status" value="1"/>
</dbReference>
<dbReference type="Proteomes" id="UP000063781">
    <property type="component" value="Chromosome"/>
</dbReference>
<dbReference type="PANTHER" id="PTHR42856:SF1">
    <property type="entry name" value="ACYL-COENZYME A THIOESTERASE PAAI"/>
    <property type="match status" value="1"/>
</dbReference>
<dbReference type="GO" id="GO:0016289">
    <property type="term" value="F:acyl-CoA hydrolase activity"/>
    <property type="evidence" value="ECO:0007669"/>
    <property type="project" value="UniProtKB-ARBA"/>
</dbReference>
<dbReference type="CDD" id="cd03443">
    <property type="entry name" value="PaaI_thioesterase"/>
    <property type="match status" value="1"/>
</dbReference>
<dbReference type="STRING" id="1514105.AOC36_04550"/>
<dbReference type="RefSeq" id="WP_067631861.1">
    <property type="nucleotide sequence ID" value="NZ_CP013213.1"/>
</dbReference>
<dbReference type="InterPro" id="IPR029069">
    <property type="entry name" value="HotDog_dom_sf"/>
</dbReference>
<name>A0A0X8GZH0_9FIRM</name>
<sequence length="119" mass="13345">MSQNYHELLEIERISVTSKRSHLQIKLNDKHMNRYKYVHGGVYFSLADSAAGAILASEYETWVTLNSSFNFIAGCKLGTLNAYATLVSKTRKTCVIDVSVKDSQDTLCAVGTFTMYHIN</sequence>
<evidence type="ECO:0000256" key="1">
    <source>
        <dbReference type="ARBA" id="ARBA00022801"/>
    </source>
</evidence>
<protein>
    <recommendedName>
        <fullName evidence="2">Thioesterase domain-containing protein</fullName>
    </recommendedName>
</protein>
<accession>A0A0X8GZH0</accession>
<dbReference type="InterPro" id="IPR003736">
    <property type="entry name" value="PAAI_dom"/>
</dbReference>
<gene>
    <name evidence="3" type="ORF">AOC36_04550</name>
</gene>
<keyword evidence="4" id="KW-1185">Reference proteome</keyword>